<dbReference type="PANTHER" id="PTHR31731">
    <property type="match status" value="1"/>
</dbReference>
<name>A0A453QUW0_AEGTS</name>
<evidence type="ECO:0000313" key="4">
    <source>
        <dbReference type="Proteomes" id="UP000015105"/>
    </source>
</evidence>
<feature type="domain" description="Hydrophobic seed protein" evidence="2">
    <location>
        <begin position="244"/>
        <end position="327"/>
    </location>
</feature>
<protein>
    <recommendedName>
        <fullName evidence="2">Hydrophobic seed protein domain-containing protein</fullName>
    </recommendedName>
</protein>
<dbReference type="CDD" id="cd01958">
    <property type="entry name" value="HPS_like"/>
    <property type="match status" value="1"/>
</dbReference>
<keyword evidence="4" id="KW-1185">Reference proteome</keyword>
<dbReference type="Proteomes" id="UP000015105">
    <property type="component" value="Chromosome 7D"/>
</dbReference>
<sequence>RGLLRHRSPGGLPSNTWRAAWRGRLAYPLYKMRRRVRLTAPHWHWDRALTGHPGAMASLARVCSLLLVGVAVVLLLPGTYGSYSNCPPGHGGGGGGDPGHHHPPHHGKPPKHHHGPPSGHKCPPCHPPPTPRPPPTPPYGPPTPLPPPYVPPTPLPPPYTPPTPPYIPPSPPYVPPTPLPPPYVPPYVPPTPPYTPPYVPPTPPYTPSPPYVPPTPPYTPPYVPPTPPYTPPYVPPSPGPGRKTCPIDALKLNACVDVLSGLVHLVIGREARSKCCPLVQGVADLDAALCLCTTIRARVLNINIYLPVALRLLITCGKHPPNGFQCPTVLDA</sequence>
<feature type="region of interest" description="Disordered" evidence="1">
    <location>
        <begin position="91"/>
        <end position="146"/>
    </location>
</feature>
<evidence type="ECO:0000313" key="3">
    <source>
        <dbReference type="EnsemblPlants" id="AET7Gv20332400.1"/>
    </source>
</evidence>
<feature type="compositionally biased region" description="Basic residues" evidence="1">
    <location>
        <begin position="101"/>
        <end position="115"/>
    </location>
</feature>
<dbReference type="PRINTS" id="PR01217">
    <property type="entry name" value="PRICHEXTENSN"/>
</dbReference>
<evidence type="ECO:0000256" key="1">
    <source>
        <dbReference type="SAM" id="MobiDB-lite"/>
    </source>
</evidence>
<dbReference type="AlphaFoldDB" id="A0A453QUW0"/>
<reference evidence="3" key="3">
    <citation type="journal article" date="2017" name="Nature">
        <title>Genome sequence of the progenitor of the wheat D genome Aegilops tauschii.</title>
        <authorList>
            <person name="Luo M.C."/>
            <person name="Gu Y.Q."/>
            <person name="Puiu D."/>
            <person name="Wang H."/>
            <person name="Twardziok S.O."/>
            <person name="Deal K.R."/>
            <person name="Huo N."/>
            <person name="Zhu T."/>
            <person name="Wang L."/>
            <person name="Wang Y."/>
            <person name="McGuire P.E."/>
            <person name="Liu S."/>
            <person name="Long H."/>
            <person name="Ramasamy R.K."/>
            <person name="Rodriguez J.C."/>
            <person name="Van S.L."/>
            <person name="Yuan L."/>
            <person name="Wang Z."/>
            <person name="Xia Z."/>
            <person name="Xiao L."/>
            <person name="Anderson O.D."/>
            <person name="Ouyang S."/>
            <person name="Liang Y."/>
            <person name="Zimin A.V."/>
            <person name="Pertea G."/>
            <person name="Qi P."/>
            <person name="Bennetzen J.L."/>
            <person name="Dai X."/>
            <person name="Dawson M.W."/>
            <person name="Muller H.G."/>
            <person name="Kugler K."/>
            <person name="Rivarola-Duarte L."/>
            <person name="Spannagl M."/>
            <person name="Mayer K.F.X."/>
            <person name="Lu F.H."/>
            <person name="Bevan M.W."/>
            <person name="Leroy P."/>
            <person name="Li P."/>
            <person name="You F.M."/>
            <person name="Sun Q."/>
            <person name="Liu Z."/>
            <person name="Lyons E."/>
            <person name="Wicker T."/>
            <person name="Salzberg S.L."/>
            <person name="Devos K.M."/>
            <person name="Dvorak J."/>
        </authorList>
    </citation>
    <scope>NUCLEOTIDE SEQUENCE [LARGE SCALE GENOMIC DNA]</scope>
    <source>
        <strain evidence="3">cv. AL8/78</strain>
    </source>
</reference>
<reference evidence="3" key="5">
    <citation type="journal article" date="2021" name="G3 (Bethesda)">
        <title>Aegilops tauschii genome assembly Aet v5.0 features greater sequence contiguity and improved annotation.</title>
        <authorList>
            <person name="Wang L."/>
            <person name="Zhu T."/>
            <person name="Rodriguez J.C."/>
            <person name="Deal K.R."/>
            <person name="Dubcovsky J."/>
            <person name="McGuire P.E."/>
            <person name="Lux T."/>
            <person name="Spannagl M."/>
            <person name="Mayer K.F.X."/>
            <person name="Baldrich P."/>
            <person name="Meyers B.C."/>
            <person name="Huo N."/>
            <person name="Gu Y.Q."/>
            <person name="Zhou H."/>
            <person name="Devos K.M."/>
            <person name="Bennetzen J.L."/>
            <person name="Unver T."/>
            <person name="Budak H."/>
            <person name="Gulick P.J."/>
            <person name="Galiba G."/>
            <person name="Kalapos B."/>
            <person name="Nelson D.R."/>
            <person name="Li P."/>
            <person name="You F.M."/>
            <person name="Luo M.C."/>
            <person name="Dvorak J."/>
        </authorList>
    </citation>
    <scope>NUCLEOTIDE SEQUENCE [LARGE SCALE GENOMIC DNA]</scope>
    <source>
        <strain evidence="3">cv. AL8/78</strain>
    </source>
</reference>
<dbReference type="EnsemblPlants" id="AET7Gv20332400.1">
    <property type="protein sequence ID" value="AET7Gv20332400.1"/>
    <property type="gene ID" value="AET7Gv20332400"/>
</dbReference>
<accession>A0A453QUW0</accession>
<feature type="compositionally biased region" description="Pro residues" evidence="1">
    <location>
        <begin position="124"/>
        <end position="146"/>
    </location>
</feature>
<evidence type="ECO:0000259" key="2">
    <source>
        <dbReference type="Pfam" id="PF14547"/>
    </source>
</evidence>
<dbReference type="InterPro" id="IPR027923">
    <property type="entry name" value="Hydrophob_seed_dom"/>
</dbReference>
<dbReference type="STRING" id="200361.A0A453QUW0"/>
<reference evidence="4" key="1">
    <citation type="journal article" date="2014" name="Science">
        <title>Ancient hybridizations among the ancestral genomes of bread wheat.</title>
        <authorList>
            <consortium name="International Wheat Genome Sequencing Consortium,"/>
            <person name="Marcussen T."/>
            <person name="Sandve S.R."/>
            <person name="Heier L."/>
            <person name="Spannagl M."/>
            <person name="Pfeifer M."/>
            <person name="Jakobsen K.S."/>
            <person name="Wulff B.B."/>
            <person name="Steuernagel B."/>
            <person name="Mayer K.F."/>
            <person name="Olsen O.A."/>
        </authorList>
    </citation>
    <scope>NUCLEOTIDE SEQUENCE [LARGE SCALE GENOMIC DNA]</scope>
    <source>
        <strain evidence="4">cv. AL8/78</strain>
    </source>
</reference>
<dbReference type="Gene3D" id="1.10.110.10">
    <property type="entry name" value="Plant lipid-transfer and hydrophobic proteins"/>
    <property type="match status" value="1"/>
</dbReference>
<dbReference type="InterPro" id="IPR051636">
    <property type="entry name" value="Plant_LTP/defense-related"/>
</dbReference>
<reference evidence="3" key="4">
    <citation type="submission" date="2019-03" db="UniProtKB">
        <authorList>
            <consortium name="EnsemblPlants"/>
        </authorList>
    </citation>
    <scope>IDENTIFICATION</scope>
</reference>
<proteinExistence type="predicted"/>
<dbReference type="Pfam" id="PF14547">
    <property type="entry name" value="Hydrophob_seed"/>
    <property type="match status" value="1"/>
</dbReference>
<dbReference type="SUPFAM" id="SSF47699">
    <property type="entry name" value="Bifunctional inhibitor/lipid-transfer protein/seed storage 2S albumin"/>
    <property type="match status" value="1"/>
</dbReference>
<reference evidence="4" key="2">
    <citation type="journal article" date="2017" name="Nat. Plants">
        <title>The Aegilops tauschii genome reveals multiple impacts of transposons.</title>
        <authorList>
            <person name="Zhao G."/>
            <person name="Zou C."/>
            <person name="Li K."/>
            <person name="Wang K."/>
            <person name="Li T."/>
            <person name="Gao L."/>
            <person name="Zhang X."/>
            <person name="Wang H."/>
            <person name="Yang Z."/>
            <person name="Liu X."/>
            <person name="Jiang W."/>
            <person name="Mao L."/>
            <person name="Kong X."/>
            <person name="Jiao Y."/>
            <person name="Jia J."/>
        </authorList>
    </citation>
    <scope>NUCLEOTIDE SEQUENCE [LARGE SCALE GENOMIC DNA]</scope>
    <source>
        <strain evidence="4">cv. AL8/78</strain>
    </source>
</reference>
<dbReference type="InterPro" id="IPR036312">
    <property type="entry name" value="Bifun_inhib/LTP/seed_sf"/>
</dbReference>
<dbReference type="Gramene" id="AET7Gv20332400.1">
    <property type="protein sequence ID" value="AET7Gv20332400.1"/>
    <property type="gene ID" value="AET7Gv20332400"/>
</dbReference>
<organism evidence="3 4">
    <name type="scientific">Aegilops tauschii subsp. strangulata</name>
    <name type="common">Goatgrass</name>
    <dbReference type="NCBI Taxonomy" id="200361"/>
    <lineage>
        <taxon>Eukaryota</taxon>
        <taxon>Viridiplantae</taxon>
        <taxon>Streptophyta</taxon>
        <taxon>Embryophyta</taxon>
        <taxon>Tracheophyta</taxon>
        <taxon>Spermatophyta</taxon>
        <taxon>Magnoliopsida</taxon>
        <taxon>Liliopsida</taxon>
        <taxon>Poales</taxon>
        <taxon>Poaceae</taxon>
        <taxon>BOP clade</taxon>
        <taxon>Pooideae</taxon>
        <taxon>Triticodae</taxon>
        <taxon>Triticeae</taxon>
        <taxon>Triticinae</taxon>
        <taxon>Aegilops</taxon>
    </lineage>
</organism>